<dbReference type="EMBL" id="CAJOAY010016453">
    <property type="protein sequence ID" value="CAF4301079.1"/>
    <property type="molecule type" value="Genomic_DNA"/>
</dbReference>
<keyword evidence="6 10" id="KW-0255">Endonuclease</keyword>
<organism evidence="13 14">
    <name type="scientific">Adineta steineri</name>
    <dbReference type="NCBI Taxonomy" id="433720"/>
    <lineage>
        <taxon>Eukaryota</taxon>
        <taxon>Metazoa</taxon>
        <taxon>Spiralia</taxon>
        <taxon>Gnathifera</taxon>
        <taxon>Rotifera</taxon>
        <taxon>Eurotatoria</taxon>
        <taxon>Bdelloidea</taxon>
        <taxon>Adinetida</taxon>
        <taxon>Adinetidae</taxon>
        <taxon>Adineta</taxon>
    </lineage>
</organism>
<feature type="compositionally biased region" description="Acidic residues" evidence="11">
    <location>
        <begin position="137"/>
        <end position="148"/>
    </location>
</feature>
<dbReference type="PANTHER" id="PTHR16036">
    <property type="entry name" value="ANKYRIN REPEAT AND ZINC FINGER DOMAIN-CONTAINING PROTEIN 1"/>
    <property type="match status" value="1"/>
</dbReference>
<evidence type="ECO:0000256" key="9">
    <source>
        <dbReference type="ARBA" id="ARBA00023054"/>
    </source>
</evidence>
<feature type="compositionally biased region" description="Low complexity" evidence="11">
    <location>
        <begin position="149"/>
        <end position="160"/>
    </location>
</feature>
<evidence type="ECO:0000256" key="3">
    <source>
        <dbReference type="ARBA" id="ARBA00022490"/>
    </source>
</evidence>
<dbReference type="InterPro" id="IPR041175">
    <property type="entry name" value="VLRF1/Vms1"/>
</dbReference>
<proteinExistence type="inferred from homology"/>
<comment type="similarity">
    <text evidence="2 10">Belongs to the ANKZF1/VMS1 family.</text>
</comment>
<evidence type="ECO:0000256" key="10">
    <source>
        <dbReference type="PROSITE-ProRule" id="PRU01389"/>
    </source>
</evidence>
<evidence type="ECO:0000256" key="1">
    <source>
        <dbReference type="ARBA" id="ARBA00004496"/>
    </source>
</evidence>
<dbReference type="AlphaFoldDB" id="A0A820HVN2"/>
<reference evidence="13" key="1">
    <citation type="submission" date="2021-02" db="EMBL/GenBank/DDBJ databases">
        <authorList>
            <person name="Nowell W R."/>
        </authorList>
    </citation>
    <scope>NUCLEOTIDE SEQUENCE</scope>
</reference>
<evidence type="ECO:0000256" key="7">
    <source>
        <dbReference type="ARBA" id="ARBA00022801"/>
    </source>
</evidence>
<dbReference type="GO" id="GO:0036503">
    <property type="term" value="P:ERAD pathway"/>
    <property type="evidence" value="ECO:0007669"/>
    <property type="project" value="TreeGrafter"/>
</dbReference>
<dbReference type="Proteomes" id="UP000663881">
    <property type="component" value="Unassembled WGS sequence"/>
</dbReference>
<keyword evidence="8" id="KW-0040">ANK repeat</keyword>
<feature type="region of interest" description="Disordered" evidence="11">
    <location>
        <begin position="118"/>
        <end position="160"/>
    </location>
</feature>
<dbReference type="Pfam" id="PF18826">
    <property type="entry name" value="bVLRF1"/>
    <property type="match status" value="1"/>
</dbReference>
<comment type="subcellular location">
    <subcellularLocation>
        <location evidence="1">Cytoplasm</location>
    </subcellularLocation>
</comment>
<feature type="compositionally biased region" description="Polar residues" evidence="11">
    <location>
        <begin position="119"/>
        <end position="129"/>
    </location>
</feature>
<accession>A0A820HVN2</accession>
<keyword evidence="9" id="KW-0175">Coiled coil</keyword>
<keyword evidence="3 10" id="KW-0963">Cytoplasm</keyword>
<comment type="caution">
    <text evidence="13">The sequence shown here is derived from an EMBL/GenBank/DDBJ whole genome shotgun (WGS) entry which is preliminary data.</text>
</comment>
<sequence>QTAHDQKSGGKAKSAGANLRRQNMLHLKQKIQELFISLKSEIQRCSLLFVRAPSFNQQLLFGEKNSPLTASDSRIRSIPFATLRPTFNEIKRVYDQLSKMELYPQDYQFQKIEQEKTSTIKTKQPTATRKTAVDSSTDSEDKSDDETEQQSSSKQTVKKQPIIPIITTDRKILPAEDLTTFNELFTACRLNDIQRFDDLISRLRALKTINKSPSIADILNYQTAGSFDTLLHITSERGHL</sequence>
<evidence type="ECO:0000313" key="13">
    <source>
        <dbReference type="EMBL" id="CAF4301079.1"/>
    </source>
</evidence>
<evidence type="ECO:0000256" key="2">
    <source>
        <dbReference type="ARBA" id="ARBA00009262"/>
    </source>
</evidence>
<keyword evidence="5" id="KW-0677">Repeat</keyword>
<dbReference type="GO" id="GO:0004519">
    <property type="term" value="F:endonuclease activity"/>
    <property type="evidence" value="ECO:0007669"/>
    <property type="project" value="UniProtKB-KW"/>
</dbReference>
<dbReference type="InterPro" id="IPR047139">
    <property type="entry name" value="ANKZ1/VMS1"/>
</dbReference>
<comment type="domain">
    <text evidence="10">The VLRF1 domain mediates binding to the 60S ribosomal subunit.</text>
</comment>
<name>A0A820HVN2_9BILA</name>
<evidence type="ECO:0000256" key="6">
    <source>
        <dbReference type="ARBA" id="ARBA00022759"/>
    </source>
</evidence>
<evidence type="ECO:0000256" key="11">
    <source>
        <dbReference type="SAM" id="MobiDB-lite"/>
    </source>
</evidence>
<evidence type="ECO:0000256" key="8">
    <source>
        <dbReference type="ARBA" id="ARBA00023043"/>
    </source>
</evidence>
<protein>
    <recommendedName>
        <fullName evidence="12">VLRF1 domain-containing protein</fullName>
    </recommendedName>
</protein>
<dbReference type="GO" id="GO:0016787">
    <property type="term" value="F:hydrolase activity"/>
    <property type="evidence" value="ECO:0007669"/>
    <property type="project" value="UniProtKB-KW"/>
</dbReference>
<keyword evidence="7 10" id="KW-0378">Hydrolase</keyword>
<evidence type="ECO:0000259" key="12">
    <source>
        <dbReference type="PROSITE" id="PS52044"/>
    </source>
</evidence>
<dbReference type="GO" id="GO:0005737">
    <property type="term" value="C:cytoplasm"/>
    <property type="evidence" value="ECO:0007669"/>
    <property type="project" value="UniProtKB-SubCell"/>
</dbReference>
<evidence type="ECO:0000256" key="4">
    <source>
        <dbReference type="ARBA" id="ARBA00022722"/>
    </source>
</evidence>
<keyword evidence="4 10" id="KW-0540">Nuclease</keyword>
<feature type="non-terminal residue" evidence="13">
    <location>
        <position position="1"/>
    </location>
</feature>
<evidence type="ECO:0000313" key="14">
    <source>
        <dbReference type="Proteomes" id="UP000663881"/>
    </source>
</evidence>
<feature type="domain" description="VLRF1" evidence="12">
    <location>
        <begin position="1"/>
        <end position="100"/>
    </location>
</feature>
<dbReference type="PROSITE" id="PS52044">
    <property type="entry name" value="VLRF1"/>
    <property type="match status" value="1"/>
</dbReference>
<gene>
    <name evidence="13" type="ORF">OKA104_LOCUS46208</name>
</gene>
<dbReference type="PANTHER" id="PTHR16036:SF2">
    <property type="entry name" value="TRNA ENDONUCLEASE ANKZF1"/>
    <property type="match status" value="1"/>
</dbReference>
<feature type="non-terminal residue" evidence="13">
    <location>
        <position position="240"/>
    </location>
</feature>
<evidence type="ECO:0000256" key="5">
    <source>
        <dbReference type="ARBA" id="ARBA00022737"/>
    </source>
</evidence>
<feature type="active site" evidence="10">
    <location>
        <position position="1"/>
    </location>
</feature>